<dbReference type="PANTHER" id="PTHR24030">
    <property type="entry name" value="PROTEIN CMSS1"/>
    <property type="match status" value="1"/>
</dbReference>
<dbReference type="InterPro" id="IPR032704">
    <property type="entry name" value="Cms1"/>
</dbReference>
<dbReference type="Pfam" id="PF14617">
    <property type="entry name" value="CMS1"/>
    <property type="match status" value="1"/>
</dbReference>
<dbReference type="Gene3D" id="3.40.50.300">
    <property type="entry name" value="P-loop containing nucleotide triphosphate hydrolases"/>
    <property type="match status" value="1"/>
</dbReference>
<feature type="region of interest" description="Disordered" evidence="1">
    <location>
        <begin position="1"/>
        <end position="56"/>
    </location>
</feature>
<dbReference type="AlphaFoldDB" id="A0A2K1QX25"/>
<evidence type="ECO:0008006" key="4">
    <source>
        <dbReference type="Google" id="ProtNLM"/>
    </source>
</evidence>
<dbReference type="InterPro" id="IPR027417">
    <property type="entry name" value="P-loop_NTPase"/>
</dbReference>
<reference evidence="2 3" key="1">
    <citation type="submission" date="2017-06" db="EMBL/GenBank/DDBJ databases">
        <title>Draft genome sequence of a variant of Elsinoe murrayae.</title>
        <authorList>
            <person name="Cheng Q."/>
        </authorList>
    </citation>
    <scope>NUCLEOTIDE SEQUENCE [LARGE SCALE GENOMIC DNA]</scope>
    <source>
        <strain evidence="2 3">CQ-2017a</strain>
    </source>
</reference>
<keyword evidence="3" id="KW-1185">Reference proteome</keyword>
<feature type="compositionally biased region" description="Basic and acidic residues" evidence="1">
    <location>
        <begin position="1"/>
        <end position="36"/>
    </location>
</feature>
<protein>
    <recommendedName>
        <fullName evidence="4">Protein cms1</fullName>
    </recommendedName>
</protein>
<dbReference type="OrthoDB" id="1929311at2759"/>
<dbReference type="GO" id="GO:0030686">
    <property type="term" value="C:90S preribosome"/>
    <property type="evidence" value="ECO:0007669"/>
    <property type="project" value="TreeGrafter"/>
</dbReference>
<name>A0A2K1QX25_9PEZI</name>
<dbReference type="GO" id="GO:0005634">
    <property type="term" value="C:nucleus"/>
    <property type="evidence" value="ECO:0007669"/>
    <property type="project" value="TreeGrafter"/>
</dbReference>
<dbReference type="STRING" id="2082308.A0A2K1QX25"/>
<dbReference type="PANTHER" id="PTHR24030:SF0">
    <property type="entry name" value="PROTEIN CMSS1"/>
    <property type="match status" value="1"/>
</dbReference>
<dbReference type="EMBL" id="NKHZ01000031">
    <property type="protein sequence ID" value="PNS19615.1"/>
    <property type="molecule type" value="Genomic_DNA"/>
</dbReference>
<evidence type="ECO:0000313" key="3">
    <source>
        <dbReference type="Proteomes" id="UP000243797"/>
    </source>
</evidence>
<dbReference type="FunCoup" id="A0A2K1QX25">
    <property type="interactions" value="263"/>
</dbReference>
<dbReference type="Proteomes" id="UP000243797">
    <property type="component" value="Unassembled WGS sequence"/>
</dbReference>
<organism evidence="2 3">
    <name type="scientific">Sphaceloma murrayae</name>
    <dbReference type="NCBI Taxonomy" id="2082308"/>
    <lineage>
        <taxon>Eukaryota</taxon>
        <taxon>Fungi</taxon>
        <taxon>Dikarya</taxon>
        <taxon>Ascomycota</taxon>
        <taxon>Pezizomycotina</taxon>
        <taxon>Dothideomycetes</taxon>
        <taxon>Dothideomycetidae</taxon>
        <taxon>Myriangiales</taxon>
        <taxon>Elsinoaceae</taxon>
        <taxon>Sphaceloma</taxon>
    </lineage>
</organism>
<comment type="caution">
    <text evidence="2">The sequence shown here is derived from an EMBL/GenBank/DDBJ whole genome shotgun (WGS) entry which is preliminary data.</text>
</comment>
<proteinExistence type="predicted"/>
<feature type="compositionally biased region" description="Basic residues" evidence="1">
    <location>
        <begin position="37"/>
        <end position="47"/>
    </location>
</feature>
<accession>A0A2K1QX25</accession>
<evidence type="ECO:0000313" key="2">
    <source>
        <dbReference type="EMBL" id="PNS19615.1"/>
    </source>
</evidence>
<evidence type="ECO:0000256" key="1">
    <source>
        <dbReference type="SAM" id="MobiDB-lite"/>
    </source>
</evidence>
<sequence>MADINLRNDDLSDRSEASSHEPEGKKRKRSEEDRPLSKRAAKRKKSKPKNDPLDEALDAEKGLNNAIGHMDSQLLADHIAQRNRRHQKDLSTVEQEDLRISASAIEETSDWREPRDLANLPGFLEEFAQRSHQTKRIDLKSAAKKEGSPHTLVVAGAGIRAADLTRALRQFQTKDAKVEKLFAKHIKLKEAIETVKRTRTNIGVGTPQRIIDLLDDGALKSASLHRIVVDASYIDTKKRGILDMRETLVPLMNLLNRPEFRERYGAETGKLQLLFY</sequence>
<gene>
    <name evidence="2" type="ORF">CAC42_7459</name>
</gene>
<dbReference type="InParanoid" id="A0A2K1QX25"/>